<reference evidence="6" key="1">
    <citation type="submission" date="2019-11" db="EMBL/GenBank/DDBJ databases">
        <authorList>
            <person name="Feng L."/>
        </authorList>
    </citation>
    <scope>NUCLEOTIDE SEQUENCE</scope>
    <source>
        <strain evidence="6">SsimulansLFYP27</strain>
    </source>
</reference>
<feature type="transmembrane region" description="Helical" evidence="2">
    <location>
        <begin position="48"/>
        <end position="68"/>
    </location>
</feature>
<dbReference type="PANTHER" id="PTHR40038:SF1">
    <property type="entry name" value="MEMBRANE-ASSOCIATED PROTEIN TCAA"/>
    <property type="match status" value="1"/>
</dbReference>
<accession>A0A6N3FTQ1</accession>
<feature type="domain" description="TcaA second" evidence="4">
    <location>
        <begin position="77"/>
        <end position="174"/>
    </location>
</feature>
<dbReference type="GO" id="GO:0005886">
    <property type="term" value="C:plasma membrane"/>
    <property type="evidence" value="ECO:0007669"/>
    <property type="project" value="UniProtKB-SubCell"/>
</dbReference>
<evidence type="ECO:0000259" key="4">
    <source>
        <dbReference type="Pfam" id="PF22813"/>
    </source>
</evidence>
<dbReference type="Pfam" id="PF22820">
    <property type="entry name" value="TcaA_3rd_4th"/>
    <property type="match status" value="1"/>
</dbReference>
<keyword evidence="2" id="KW-0472">Membrane</keyword>
<evidence type="ECO:0000256" key="2">
    <source>
        <dbReference type="SAM" id="Phobius"/>
    </source>
</evidence>
<gene>
    <name evidence="6" type="primary">tcaA_2</name>
    <name evidence="6" type="ORF">SSLFYP27_02642</name>
</gene>
<protein>
    <submittedName>
        <fullName evidence="6">Membrane-associated protein TcaA</fullName>
    </submittedName>
</protein>
<keyword evidence="2" id="KW-0812">Transmembrane</keyword>
<dbReference type="InterPro" id="IPR054529">
    <property type="entry name" value="TcaA_2nd"/>
</dbReference>
<name>A0A6N3FTQ1_STASI</name>
<evidence type="ECO:0000259" key="5">
    <source>
        <dbReference type="Pfam" id="PF22820"/>
    </source>
</evidence>
<dbReference type="InterPro" id="IPR026870">
    <property type="entry name" value="Zinc_ribbon_dom"/>
</dbReference>
<dbReference type="Pfam" id="PF13240">
    <property type="entry name" value="Zn_Ribbon_1"/>
    <property type="match status" value="1"/>
</dbReference>
<proteinExistence type="predicted"/>
<sequence>MKFCRNCGHKLKEGQKVCPQCGTPTNQTPKRSNQNYHSAPRQPQSKKMWVIIGIIAAIIIVLLILFFVGKQQASVTHQADQVADAIKDKDPNKVKKYVTSDGKKLSKDEAKAFLDILEGGKLYKTVGNEVKEKGESMKRNHKYSDTVKYDSETIMNIDQDGKKWLFFDDYKFDIPNYSISMDDISDGGTITYKYEGKKHKVDSNGHIGSFPLGLYELKATKKVNDKDYKGQLQIYASQHSSLAHSNFDQIKFNVELDNYSINEEDTTLYINNKPHDFDSSTDYGPYPPDEKVEVYAVADVEGKNFTSDKQVVKFEGDSESPETVKLSFDDDAIDKQIDKALEKEMSKDDDDDESSDEKVTRENVIDVVESFEGSTLDTDTYTYKEPEKDGDDWGFSFTDKDGDLAGSYIIEPDKYVTKYDEDGEEIDSGYGK</sequence>
<feature type="domain" description="Zinc-ribbon" evidence="3">
    <location>
        <begin position="3"/>
        <end position="24"/>
    </location>
</feature>
<evidence type="ECO:0000313" key="6">
    <source>
        <dbReference type="EMBL" id="VYU55414.1"/>
    </source>
</evidence>
<dbReference type="PANTHER" id="PTHR40038">
    <property type="entry name" value="MEMBRANE-ASSOCIATED PROTEIN TCAA"/>
    <property type="match status" value="1"/>
</dbReference>
<evidence type="ECO:0000256" key="1">
    <source>
        <dbReference type="SAM" id="MobiDB-lite"/>
    </source>
</evidence>
<feature type="domain" description="TcaA 4th" evidence="5">
    <location>
        <begin position="258"/>
        <end position="320"/>
    </location>
</feature>
<dbReference type="EMBL" id="CACRUO010000065">
    <property type="protein sequence ID" value="VYU55414.1"/>
    <property type="molecule type" value="Genomic_DNA"/>
</dbReference>
<dbReference type="Pfam" id="PF22813">
    <property type="entry name" value="TcaA_2nd"/>
    <property type="match status" value="1"/>
</dbReference>
<dbReference type="RefSeq" id="WP_002480180.1">
    <property type="nucleotide sequence ID" value="NZ_CACRUO010000065.1"/>
</dbReference>
<keyword evidence="2" id="KW-1133">Transmembrane helix</keyword>
<dbReference type="InterPro" id="IPR054530">
    <property type="entry name" value="TcaA_4th"/>
</dbReference>
<dbReference type="AlphaFoldDB" id="A0A6N3FTQ1"/>
<feature type="region of interest" description="Disordered" evidence="1">
    <location>
        <begin position="342"/>
        <end position="361"/>
    </location>
</feature>
<evidence type="ECO:0000259" key="3">
    <source>
        <dbReference type="Pfam" id="PF13240"/>
    </source>
</evidence>
<organism evidence="6">
    <name type="scientific">Staphylococcus simulans</name>
    <dbReference type="NCBI Taxonomy" id="1286"/>
    <lineage>
        <taxon>Bacteria</taxon>
        <taxon>Bacillati</taxon>
        <taxon>Bacillota</taxon>
        <taxon>Bacilli</taxon>
        <taxon>Bacillales</taxon>
        <taxon>Staphylococcaceae</taxon>
        <taxon>Staphylococcus</taxon>
    </lineage>
</organism>